<accession>A0AAD5MUV3</accession>
<evidence type="ECO:0000259" key="2">
    <source>
        <dbReference type="PROSITE" id="PS01179"/>
    </source>
</evidence>
<dbReference type="PROSITE" id="PS01179">
    <property type="entry name" value="PID"/>
    <property type="match status" value="1"/>
</dbReference>
<dbReference type="InterPro" id="IPR006020">
    <property type="entry name" value="PTB/PI_dom"/>
</dbReference>
<dbReference type="AlphaFoldDB" id="A0AAD5MUV3"/>
<dbReference type="Proteomes" id="UP001196413">
    <property type="component" value="Unassembled WGS sequence"/>
</dbReference>
<feature type="non-terminal residue" evidence="3">
    <location>
        <position position="1"/>
    </location>
</feature>
<gene>
    <name evidence="3" type="ORF">KIN20_022953</name>
</gene>
<dbReference type="SMART" id="SM00462">
    <property type="entry name" value="PTB"/>
    <property type="match status" value="1"/>
</dbReference>
<feature type="compositionally biased region" description="Low complexity" evidence="1">
    <location>
        <begin position="27"/>
        <end position="36"/>
    </location>
</feature>
<sequence>MYSKLLSTLLGRHKSQCKSQPGPASETTTVTTTTTTANGSHLAADGGRSGGSTTTTTTTIPIKLQPLQAAGHTLLLDDCQLIDHAPCSRCSQSDNNYEVVNMRHFALSWNVKYLGSFPISNTTPEHVTARLEKFQVQPNSKRVTLSVSLLGVRVHSHDSLVLSHSLRRVCSVIGRAQLHQVAYTALEASGQMYRRQCHVFQTDAVHQVEEIESVLGNAFQAAIVAKNSTPSRPISMSTPL</sequence>
<organism evidence="3 4">
    <name type="scientific">Parelaphostrongylus tenuis</name>
    <name type="common">Meningeal worm</name>
    <dbReference type="NCBI Taxonomy" id="148309"/>
    <lineage>
        <taxon>Eukaryota</taxon>
        <taxon>Metazoa</taxon>
        <taxon>Ecdysozoa</taxon>
        <taxon>Nematoda</taxon>
        <taxon>Chromadorea</taxon>
        <taxon>Rhabditida</taxon>
        <taxon>Rhabditina</taxon>
        <taxon>Rhabditomorpha</taxon>
        <taxon>Strongyloidea</taxon>
        <taxon>Metastrongylidae</taxon>
        <taxon>Parelaphostrongylus</taxon>
    </lineage>
</organism>
<dbReference type="EMBL" id="JAHQIW010004630">
    <property type="protein sequence ID" value="KAJ1363158.1"/>
    <property type="molecule type" value="Genomic_DNA"/>
</dbReference>
<protein>
    <recommendedName>
        <fullName evidence="2">PID domain-containing protein</fullName>
    </recommendedName>
</protein>
<proteinExistence type="predicted"/>
<keyword evidence="4" id="KW-1185">Reference proteome</keyword>
<reference evidence="3" key="1">
    <citation type="submission" date="2021-06" db="EMBL/GenBank/DDBJ databases">
        <title>Parelaphostrongylus tenuis whole genome reference sequence.</title>
        <authorList>
            <person name="Garwood T.J."/>
            <person name="Larsen P.A."/>
            <person name="Fountain-Jones N.M."/>
            <person name="Garbe J.R."/>
            <person name="Macchietto M.G."/>
            <person name="Kania S.A."/>
            <person name="Gerhold R.W."/>
            <person name="Richards J.E."/>
            <person name="Wolf T.M."/>
        </authorList>
    </citation>
    <scope>NUCLEOTIDE SEQUENCE</scope>
    <source>
        <strain evidence="3">MNPRO001-30</strain>
        <tissue evidence="3">Meninges</tissue>
    </source>
</reference>
<feature type="region of interest" description="Disordered" evidence="1">
    <location>
        <begin position="13"/>
        <end position="57"/>
    </location>
</feature>
<dbReference type="InterPro" id="IPR011993">
    <property type="entry name" value="PH-like_dom_sf"/>
</dbReference>
<evidence type="ECO:0000256" key="1">
    <source>
        <dbReference type="SAM" id="MobiDB-lite"/>
    </source>
</evidence>
<comment type="caution">
    <text evidence="3">The sequence shown here is derived from an EMBL/GenBank/DDBJ whole genome shotgun (WGS) entry which is preliminary data.</text>
</comment>
<name>A0AAD5MUV3_PARTN</name>
<dbReference type="Gene3D" id="2.30.29.30">
    <property type="entry name" value="Pleckstrin-homology domain (PH domain)/Phosphotyrosine-binding domain (PTB)"/>
    <property type="match status" value="1"/>
</dbReference>
<dbReference type="SUPFAM" id="SSF50729">
    <property type="entry name" value="PH domain-like"/>
    <property type="match status" value="1"/>
</dbReference>
<evidence type="ECO:0000313" key="3">
    <source>
        <dbReference type="EMBL" id="KAJ1363158.1"/>
    </source>
</evidence>
<feature type="domain" description="PID" evidence="2">
    <location>
        <begin position="108"/>
        <end position="223"/>
    </location>
</feature>
<dbReference type="PANTHER" id="PTHR15832">
    <property type="entry name" value="SHC (SRC HOMOLOGY DOMAIN C-TERMINAL) ADAPTOR HOMOLOG"/>
    <property type="match status" value="1"/>
</dbReference>
<evidence type="ECO:0000313" key="4">
    <source>
        <dbReference type="Proteomes" id="UP001196413"/>
    </source>
</evidence>
<dbReference type="Pfam" id="PF00640">
    <property type="entry name" value="PID"/>
    <property type="match status" value="1"/>
</dbReference>
<dbReference type="PANTHER" id="PTHR15832:SF2">
    <property type="entry name" value="SH2 DOMAIN-CONTAINING PROTEIN"/>
    <property type="match status" value="1"/>
</dbReference>